<evidence type="ECO:0000313" key="5">
    <source>
        <dbReference type="Proteomes" id="UP001597419"/>
    </source>
</evidence>
<dbReference type="Proteomes" id="UP001597419">
    <property type="component" value="Unassembled WGS sequence"/>
</dbReference>
<keyword evidence="3" id="KW-0812">Transmembrane</keyword>
<dbReference type="InterPro" id="IPR042003">
    <property type="entry name" value="Sortase_E"/>
</dbReference>
<keyword evidence="5" id="KW-1185">Reference proteome</keyword>
<feature type="transmembrane region" description="Helical" evidence="3">
    <location>
        <begin position="59"/>
        <end position="82"/>
    </location>
</feature>
<accession>A0ABW5GV32</accession>
<dbReference type="EMBL" id="JBHUKU010000027">
    <property type="protein sequence ID" value="MFD2464716.1"/>
    <property type="molecule type" value="Genomic_DNA"/>
</dbReference>
<dbReference type="Pfam" id="PF04203">
    <property type="entry name" value="Sortase"/>
    <property type="match status" value="1"/>
</dbReference>
<feature type="compositionally biased region" description="Basic and acidic residues" evidence="2">
    <location>
        <begin position="1"/>
        <end position="11"/>
    </location>
</feature>
<keyword evidence="3" id="KW-1133">Transmembrane helix</keyword>
<sequence>MSADLVGRHAAPETSDPETTQLENSPPKSSPPEKPQPGTAQPLAAEEPGGQFLRITPGWLVATVFAWLVTTVVALSLVVYALGPMLEAGDQREALTRIRAEMDRAYGASQSLFGSQAPTRPVEVGAPVAVLEIPKLKLQQVVLEGVSSGETASGPGHVPGTSGPGQPGNSALVGRYSGYGAPFGSLSTLVNGDEIVVATTQGRSVYRITGTASRPLDESADYGKTDNDRLTLVTSSSWWPLASQQATVVTAVLEGKPFRPTPQNGRADAQDGRTGDTGAWAGLALAFGGFVLAAAGATVLYRRWRPVSTYVITGPVLVTLAALAALALWRMFPAWA</sequence>
<feature type="region of interest" description="Disordered" evidence="2">
    <location>
        <begin position="1"/>
        <end position="44"/>
    </location>
</feature>
<evidence type="ECO:0000256" key="3">
    <source>
        <dbReference type="SAM" id="Phobius"/>
    </source>
</evidence>
<feature type="region of interest" description="Disordered" evidence="2">
    <location>
        <begin position="148"/>
        <end position="170"/>
    </location>
</feature>
<dbReference type="InterPro" id="IPR005754">
    <property type="entry name" value="Sortase"/>
</dbReference>
<evidence type="ECO:0000313" key="4">
    <source>
        <dbReference type="EMBL" id="MFD2464716.1"/>
    </source>
</evidence>
<dbReference type="RefSeq" id="WP_345408371.1">
    <property type="nucleotide sequence ID" value="NZ_BAABHG010000027.1"/>
</dbReference>
<organism evidence="4 5">
    <name type="scientific">Amycolatopsis samaneae</name>
    <dbReference type="NCBI Taxonomy" id="664691"/>
    <lineage>
        <taxon>Bacteria</taxon>
        <taxon>Bacillati</taxon>
        <taxon>Actinomycetota</taxon>
        <taxon>Actinomycetes</taxon>
        <taxon>Pseudonocardiales</taxon>
        <taxon>Pseudonocardiaceae</taxon>
        <taxon>Amycolatopsis</taxon>
    </lineage>
</organism>
<reference evidence="5" key="1">
    <citation type="journal article" date="2019" name="Int. J. Syst. Evol. Microbiol.">
        <title>The Global Catalogue of Microorganisms (GCM) 10K type strain sequencing project: providing services to taxonomists for standard genome sequencing and annotation.</title>
        <authorList>
            <consortium name="The Broad Institute Genomics Platform"/>
            <consortium name="The Broad Institute Genome Sequencing Center for Infectious Disease"/>
            <person name="Wu L."/>
            <person name="Ma J."/>
        </authorList>
    </citation>
    <scope>NUCLEOTIDE SEQUENCE [LARGE SCALE GENOMIC DNA]</scope>
    <source>
        <strain evidence="5">CGMCC 4.7643</strain>
    </source>
</reference>
<feature type="transmembrane region" description="Helical" evidence="3">
    <location>
        <begin position="280"/>
        <end position="301"/>
    </location>
</feature>
<dbReference type="SUPFAM" id="SSF63817">
    <property type="entry name" value="Sortase"/>
    <property type="match status" value="1"/>
</dbReference>
<comment type="caution">
    <text evidence="4">The sequence shown here is derived from an EMBL/GenBank/DDBJ whole genome shotgun (WGS) entry which is preliminary data.</text>
</comment>
<evidence type="ECO:0000256" key="2">
    <source>
        <dbReference type="SAM" id="MobiDB-lite"/>
    </source>
</evidence>
<name>A0ABW5GV32_9PSEU</name>
<dbReference type="CDD" id="cd05830">
    <property type="entry name" value="Sortase_E"/>
    <property type="match status" value="1"/>
</dbReference>
<feature type="transmembrane region" description="Helical" evidence="3">
    <location>
        <begin position="307"/>
        <end position="329"/>
    </location>
</feature>
<gene>
    <name evidence="4" type="ORF">ACFSYJ_39280</name>
</gene>
<protein>
    <submittedName>
        <fullName evidence="4">Class E sortase</fullName>
    </submittedName>
</protein>
<dbReference type="Gene3D" id="2.40.260.10">
    <property type="entry name" value="Sortase"/>
    <property type="match status" value="1"/>
</dbReference>
<keyword evidence="1" id="KW-0378">Hydrolase</keyword>
<dbReference type="InterPro" id="IPR023365">
    <property type="entry name" value="Sortase_dom-sf"/>
</dbReference>
<proteinExistence type="predicted"/>
<evidence type="ECO:0000256" key="1">
    <source>
        <dbReference type="ARBA" id="ARBA00022801"/>
    </source>
</evidence>
<keyword evidence="3" id="KW-0472">Membrane</keyword>